<evidence type="ECO:0008006" key="4">
    <source>
        <dbReference type="Google" id="ProtNLM"/>
    </source>
</evidence>
<evidence type="ECO:0000313" key="2">
    <source>
        <dbReference type="EMBL" id="ANV97878.1"/>
    </source>
</evidence>
<dbReference type="AlphaFoldDB" id="A0A1B1U546"/>
<dbReference type="InterPro" id="IPR029046">
    <property type="entry name" value="LolA/LolB/LppX"/>
</dbReference>
<accession>A0A1B1U546</accession>
<gene>
    <name evidence="2" type="ORF">BBW65_03245</name>
</gene>
<dbReference type="EMBL" id="CP016503">
    <property type="protein sequence ID" value="ANV97878.1"/>
    <property type="molecule type" value="Genomic_DNA"/>
</dbReference>
<name>A0A1B1U546_9HELI</name>
<dbReference type="STRING" id="222136.BBW65_03245"/>
<evidence type="ECO:0000256" key="1">
    <source>
        <dbReference type="ARBA" id="ARBA00022729"/>
    </source>
</evidence>
<organism evidence="2 3">
    <name type="scientific">Helicobacter enhydrae</name>
    <dbReference type="NCBI Taxonomy" id="222136"/>
    <lineage>
        <taxon>Bacteria</taxon>
        <taxon>Pseudomonadati</taxon>
        <taxon>Campylobacterota</taxon>
        <taxon>Epsilonproteobacteria</taxon>
        <taxon>Campylobacterales</taxon>
        <taxon>Helicobacteraceae</taxon>
        <taxon>Helicobacter</taxon>
    </lineage>
</organism>
<dbReference type="OrthoDB" id="5339202at2"/>
<reference evidence="3" key="1">
    <citation type="submission" date="2016-07" db="EMBL/GenBank/DDBJ databases">
        <authorList>
            <person name="Florea S."/>
            <person name="Webb J.S."/>
            <person name="Jaromczyk J."/>
            <person name="Schardl C.L."/>
        </authorList>
    </citation>
    <scope>NUCLEOTIDE SEQUENCE [LARGE SCALE GENOMIC DNA]</scope>
    <source>
        <strain evidence="3">MIT 01-6242</strain>
    </source>
</reference>
<dbReference type="PANTHER" id="PTHR35869:SF1">
    <property type="entry name" value="OUTER-MEMBRANE LIPOPROTEIN CARRIER PROTEIN"/>
    <property type="match status" value="1"/>
</dbReference>
<dbReference type="SUPFAM" id="SSF89392">
    <property type="entry name" value="Prokaryotic lipoproteins and lipoprotein localization factors"/>
    <property type="match status" value="1"/>
</dbReference>
<dbReference type="Pfam" id="PF03548">
    <property type="entry name" value="LolA"/>
    <property type="match status" value="1"/>
</dbReference>
<dbReference type="Proteomes" id="UP000092884">
    <property type="component" value="Chromosome"/>
</dbReference>
<dbReference type="InterPro" id="IPR004564">
    <property type="entry name" value="OM_lipoprot_carrier_LolA-like"/>
</dbReference>
<dbReference type="KEGG" id="het:BBW65_03245"/>
<proteinExistence type="predicted"/>
<protein>
    <recommendedName>
        <fullName evidence="4">Outer membrane lipoprotein chaperone LolA</fullName>
    </recommendedName>
</protein>
<evidence type="ECO:0000313" key="3">
    <source>
        <dbReference type="Proteomes" id="UP000092884"/>
    </source>
</evidence>
<dbReference type="Gene3D" id="2.50.20.10">
    <property type="entry name" value="Lipoprotein localisation LolA/LolB/LppX"/>
    <property type="match status" value="1"/>
</dbReference>
<keyword evidence="1" id="KW-0732">Signal</keyword>
<dbReference type="NCBIfam" id="NF000663">
    <property type="entry name" value="PRK00031.2-1"/>
    <property type="match status" value="1"/>
</dbReference>
<sequence length="170" mass="19746">MKKFLLILALSNALFSLNQKIKSLQADFEQTIQDNQIIYQGKMYIQSSNLAKWEYLTPLKKEIYIIQDTLISYEPNLSQVTFTPIKQQLDFLSIIQHAKQDPQNPNLYFSTINQTLYRLHTSEGIPTTLQYQDTLGNEVLIKLKNVKINPTFPKNFFDFTPPKGVDVIKE</sequence>
<keyword evidence="3" id="KW-1185">Reference proteome</keyword>
<dbReference type="RefSeq" id="WP_066339649.1">
    <property type="nucleotide sequence ID" value="NZ_CP016503.1"/>
</dbReference>
<dbReference type="PANTHER" id="PTHR35869">
    <property type="entry name" value="OUTER-MEMBRANE LIPOPROTEIN CARRIER PROTEIN"/>
    <property type="match status" value="1"/>
</dbReference>
<dbReference type="CDD" id="cd16325">
    <property type="entry name" value="LolA"/>
    <property type="match status" value="1"/>
</dbReference>